<dbReference type="InterPro" id="IPR009056">
    <property type="entry name" value="Cyt_c-like_dom"/>
</dbReference>
<dbReference type="SUPFAM" id="SSF46626">
    <property type="entry name" value="Cytochrome c"/>
    <property type="match status" value="1"/>
</dbReference>
<keyword evidence="2 4" id="KW-0479">Metal-binding</keyword>
<keyword evidence="8" id="KW-1185">Reference proteome</keyword>
<dbReference type="EMBL" id="PGTO01000002">
    <property type="protein sequence ID" value="RAU23284.1"/>
    <property type="molecule type" value="Genomic_DNA"/>
</dbReference>
<dbReference type="PROSITE" id="PS51257">
    <property type="entry name" value="PROKAR_LIPOPROTEIN"/>
    <property type="match status" value="1"/>
</dbReference>
<dbReference type="GO" id="GO:0020037">
    <property type="term" value="F:heme binding"/>
    <property type="evidence" value="ECO:0007669"/>
    <property type="project" value="InterPro"/>
</dbReference>
<protein>
    <submittedName>
        <fullName evidence="7">Cytochrome C552</fullName>
    </submittedName>
</protein>
<dbReference type="Proteomes" id="UP000251075">
    <property type="component" value="Unassembled WGS sequence"/>
</dbReference>
<reference evidence="7 8" key="1">
    <citation type="submission" date="2017-11" db="EMBL/GenBank/DDBJ databases">
        <title>Draft genome sequence of magnetotactic bacterium Magnetospirillum kuznetsovii LBB-42.</title>
        <authorList>
            <person name="Grouzdev D.S."/>
            <person name="Rysina M.S."/>
            <person name="Baslerov R.V."/>
            <person name="Koziaeva V."/>
        </authorList>
    </citation>
    <scope>NUCLEOTIDE SEQUENCE [LARGE SCALE GENOMIC DNA]</scope>
    <source>
        <strain evidence="7 8">LBB-42</strain>
    </source>
</reference>
<dbReference type="InterPro" id="IPR036909">
    <property type="entry name" value="Cyt_c-like_dom_sf"/>
</dbReference>
<feature type="chain" id="PRO_5016951222" evidence="5">
    <location>
        <begin position="24"/>
        <end position="116"/>
    </location>
</feature>
<keyword evidence="1 4" id="KW-0349">Heme</keyword>
<evidence type="ECO:0000256" key="2">
    <source>
        <dbReference type="ARBA" id="ARBA00022723"/>
    </source>
</evidence>
<evidence type="ECO:0000256" key="4">
    <source>
        <dbReference type="PROSITE-ProRule" id="PRU00433"/>
    </source>
</evidence>
<evidence type="ECO:0000256" key="5">
    <source>
        <dbReference type="SAM" id="SignalP"/>
    </source>
</evidence>
<organism evidence="7 8">
    <name type="scientific">Paramagnetospirillum kuznetsovii</name>
    <dbReference type="NCBI Taxonomy" id="2053833"/>
    <lineage>
        <taxon>Bacteria</taxon>
        <taxon>Pseudomonadati</taxon>
        <taxon>Pseudomonadota</taxon>
        <taxon>Alphaproteobacteria</taxon>
        <taxon>Rhodospirillales</taxon>
        <taxon>Magnetospirillaceae</taxon>
        <taxon>Paramagnetospirillum</taxon>
    </lineage>
</organism>
<comment type="caution">
    <text evidence="7">The sequence shown here is derived from an EMBL/GenBank/DDBJ whole genome shotgun (WGS) entry which is preliminary data.</text>
</comment>
<evidence type="ECO:0000256" key="3">
    <source>
        <dbReference type="ARBA" id="ARBA00023004"/>
    </source>
</evidence>
<sequence>MLPRFSALPVLAFTALLSCGAWAAEGGREPRPQGLEKGKWIAEVLCSNCHLIAPLQRKSATDAAPPFAWIAQSPSTTEASLAAFLSAPHGKMPDLVLSRGDIRDVSAYILSLRQAQ</sequence>
<feature type="domain" description="Cytochrome c" evidence="6">
    <location>
        <begin position="33"/>
        <end position="113"/>
    </location>
</feature>
<dbReference type="GO" id="GO:0009055">
    <property type="term" value="F:electron transfer activity"/>
    <property type="evidence" value="ECO:0007669"/>
    <property type="project" value="InterPro"/>
</dbReference>
<dbReference type="RefSeq" id="WP_112142481.1">
    <property type="nucleotide sequence ID" value="NZ_PGTO01000002.1"/>
</dbReference>
<accession>A0A364P1T2</accession>
<evidence type="ECO:0000313" key="7">
    <source>
        <dbReference type="EMBL" id="RAU23284.1"/>
    </source>
</evidence>
<dbReference type="Gene3D" id="1.10.760.10">
    <property type="entry name" value="Cytochrome c-like domain"/>
    <property type="match status" value="1"/>
</dbReference>
<evidence type="ECO:0000256" key="1">
    <source>
        <dbReference type="ARBA" id="ARBA00022617"/>
    </source>
</evidence>
<evidence type="ECO:0000259" key="6">
    <source>
        <dbReference type="PROSITE" id="PS51007"/>
    </source>
</evidence>
<dbReference type="OrthoDB" id="7873796at2"/>
<evidence type="ECO:0000313" key="8">
    <source>
        <dbReference type="Proteomes" id="UP000251075"/>
    </source>
</evidence>
<keyword evidence="3 4" id="KW-0408">Iron</keyword>
<keyword evidence="5" id="KW-0732">Signal</keyword>
<dbReference type="GO" id="GO:0046872">
    <property type="term" value="F:metal ion binding"/>
    <property type="evidence" value="ECO:0007669"/>
    <property type="project" value="UniProtKB-KW"/>
</dbReference>
<dbReference type="AlphaFoldDB" id="A0A364P1T2"/>
<name>A0A364P1T2_9PROT</name>
<gene>
    <name evidence="7" type="ORF">CU669_03830</name>
</gene>
<proteinExistence type="predicted"/>
<feature type="signal peptide" evidence="5">
    <location>
        <begin position="1"/>
        <end position="23"/>
    </location>
</feature>
<dbReference type="PROSITE" id="PS51007">
    <property type="entry name" value="CYTC"/>
    <property type="match status" value="1"/>
</dbReference>